<reference evidence="3" key="1">
    <citation type="submission" date="2021-01" db="EMBL/GenBank/DDBJ databases">
        <authorList>
            <consortium name="Genoscope - CEA"/>
            <person name="William W."/>
        </authorList>
    </citation>
    <scope>NUCLEOTIDE SEQUENCE</scope>
</reference>
<dbReference type="OrthoDB" id="8954335at2759"/>
<dbReference type="Pfam" id="PF04548">
    <property type="entry name" value="AIG1"/>
    <property type="match status" value="1"/>
</dbReference>
<accession>A0A8S1JX51</accession>
<evidence type="ECO:0000313" key="4">
    <source>
        <dbReference type="Proteomes" id="UP000692954"/>
    </source>
</evidence>
<keyword evidence="4" id="KW-1185">Reference proteome</keyword>
<evidence type="ECO:0000259" key="2">
    <source>
        <dbReference type="Pfam" id="PF04548"/>
    </source>
</evidence>
<dbReference type="EMBL" id="CAJJDN010000002">
    <property type="protein sequence ID" value="CAD8046725.1"/>
    <property type="molecule type" value="Genomic_DNA"/>
</dbReference>
<name>A0A8S1JX51_9CILI</name>
<organism evidence="3 4">
    <name type="scientific">Paramecium sonneborni</name>
    <dbReference type="NCBI Taxonomy" id="65129"/>
    <lineage>
        <taxon>Eukaryota</taxon>
        <taxon>Sar</taxon>
        <taxon>Alveolata</taxon>
        <taxon>Ciliophora</taxon>
        <taxon>Intramacronucleata</taxon>
        <taxon>Oligohymenophorea</taxon>
        <taxon>Peniculida</taxon>
        <taxon>Parameciidae</taxon>
        <taxon>Paramecium</taxon>
    </lineage>
</organism>
<evidence type="ECO:0000256" key="1">
    <source>
        <dbReference type="ARBA" id="ARBA00022741"/>
    </source>
</evidence>
<sequence>MFIKDKIELALYLQGENQQIGNLNLLKELIRTEYDKIISNNILYLYYEIRSIKKDEATAKKILRKLLTFGVESLQILQKMEVCDLEICDLKEFNSQTHLNPDFQSFIYENFMANNLNIDSSINFLKSNKIFTLEEFYKIDAKYVQDNFQLQKYKFLELREEYCNTQKSNNQKENPIKNYKLANQNLNLPINSIYKSSNSLNLQENANNIEDCNVTIQKIQTQVDFIQQSRIIKKIGNISIKQFPNYSEYFAKQPNEIKTILLFGQTGAGKTSLINLILNYHFKIQFEDNFRLIFNDCSNSDKTKEIKTYYIPPFNDKPELLIIDTPGFGSVNDETLSKQILNFLMSQLYITLICFVTPASIPRLSVQEHSVLNYVQQMFGINFVNNCIFTFTFCDQGQPQALQSLTFKGDYYQKESPVAQLISKMGENWWIKLNNQSLLTENSGEDINLQLNQMQWNKNMNSLKQLYQNKLLVSKNVNCLVFKQNQFQINNKLEGTFQYHKNVLIILIPYLEKIKFSFKSHQNNVKQNYQFDIKVLENCKENQQDYAINCNKCQTTCFFPLKVSDSISTFFKFLNNQNQCICSCQQMDHFLERFRYNFQEKSIQIHKAENKKRGNFYNIWQTEIAELYINHLRNWQNIFWKMVLCYINMLNLQYTPVYNLEVDFQALVDIEKKRNMNYFKEITDRNISWILADIKWATLEHITQDQAIEYMK</sequence>
<dbReference type="PANTHER" id="PTHR32046">
    <property type="entry name" value="G DOMAIN-CONTAINING PROTEIN"/>
    <property type="match status" value="1"/>
</dbReference>
<proteinExistence type="predicted"/>
<dbReference type="InterPro" id="IPR006703">
    <property type="entry name" value="G_AIG1"/>
</dbReference>
<evidence type="ECO:0000313" key="3">
    <source>
        <dbReference type="EMBL" id="CAD8046725.1"/>
    </source>
</evidence>
<dbReference type="Proteomes" id="UP000692954">
    <property type="component" value="Unassembled WGS sequence"/>
</dbReference>
<feature type="domain" description="AIG1-type G" evidence="2">
    <location>
        <begin position="258"/>
        <end position="440"/>
    </location>
</feature>
<comment type="caution">
    <text evidence="3">The sequence shown here is derived from an EMBL/GenBank/DDBJ whole genome shotgun (WGS) entry which is preliminary data.</text>
</comment>
<dbReference type="AlphaFoldDB" id="A0A8S1JX51"/>
<protein>
    <recommendedName>
        <fullName evidence="2">AIG1-type G domain-containing protein</fullName>
    </recommendedName>
</protein>
<dbReference type="GO" id="GO:0005525">
    <property type="term" value="F:GTP binding"/>
    <property type="evidence" value="ECO:0007669"/>
    <property type="project" value="InterPro"/>
</dbReference>
<gene>
    <name evidence="3" type="ORF">PSON_ATCC_30995.1.T0020035</name>
</gene>
<dbReference type="PANTHER" id="PTHR32046:SF14">
    <property type="match status" value="1"/>
</dbReference>
<keyword evidence="1" id="KW-0547">Nucleotide-binding</keyword>